<dbReference type="Proteomes" id="UP000228930">
    <property type="component" value="Unassembled WGS sequence"/>
</dbReference>
<name>A0A2M6UHE4_9BRAD</name>
<evidence type="ECO:0000313" key="1">
    <source>
        <dbReference type="EMBL" id="PIT03968.1"/>
    </source>
</evidence>
<accession>A0A2M6UHE4</accession>
<dbReference type="AlphaFoldDB" id="A0A2M6UHE4"/>
<evidence type="ECO:0000313" key="2">
    <source>
        <dbReference type="Proteomes" id="UP000228930"/>
    </source>
</evidence>
<dbReference type="EMBL" id="LFJC01000003">
    <property type="protein sequence ID" value="PIT03968.1"/>
    <property type="molecule type" value="Genomic_DNA"/>
</dbReference>
<gene>
    <name evidence="1" type="ORF">TSA1_26745</name>
</gene>
<organism evidence="1 2">
    <name type="scientific">Bradyrhizobium nitroreducens</name>
    <dbReference type="NCBI Taxonomy" id="709803"/>
    <lineage>
        <taxon>Bacteria</taxon>
        <taxon>Pseudomonadati</taxon>
        <taxon>Pseudomonadota</taxon>
        <taxon>Alphaproteobacteria</taxon>
        <taxon>Hyphomicrobiales</taxon>
        <taxon>Nitrobacteraceae</taxon>
        <taxon>Bradyrhizobium</taxon>
    </lineage>
</organism>
<sequence length="241" mass="28188">MADDLISLSEALNELENFIAAKEPSWTDHWQTELAKDLASLLKPTDQANEDGLPDKYPPPVRAWHNGDSAAVWHNYKKAALFLRLHMEQGHLPLHVRDPAEDRLLPLLPEDWLPWTPKDRLADDFLQTGNYGVRGRDGSRFYAQLEYALIYRKEFDQWLINHLLYPSTRAGEREAIKRAVYAMWNGYPPFQGKARDRKIHEWLAKNEEDYLPEKYSKATINRALAEIHEEQLDLLRYKSPR</sequence>
<keyword evidence="2" id="KW-1185">Reference proteome</keyword>
<proteinExistence type="predicted"/>
<dbReference type="RefSeq" id="WP_100179100.1">
    <property type="nucleotide sequence ID" value="NZ_LFJC01000003.1"/>
</dbReference>
<comment type="caution">
    <text evidence="1">The sequence shown here is derived from an EMBL/GenBank/DDBJ whole genome shotgun (WGS) entry which is preliminary data.</text>
</comment>
<protein>
    <submittedName>
        <fullName evidence="1">Uncharacterized protein</fullName>
    </submittedName>
</protein>
<reference evidence="1 2" key="1">
    <citation type="submission" date="2015-06" db="EMBL/GenBank/DDBJ databases">
        <title>Comparative genome analysis of nirS-carrying Bradyrhizobium sp. strains.</title>
        <authorList>
            <person name="Ishii S."/>
            <person name="Jang J."/>
            <person name="Nishizawa T."/>
            <person name="Senoo K."/>
        </authorList>
    </citation>
    <scope>NUCLEOTIDE SEQUENCE [LARGE SCALE GENOMIC DNA]</scope>
    <source>
        <strain evidence="1 2">TSA1</strain>
    </source>
</reference>